<dbReference type="PANTHER" id="PTHR44196:SF1">
    <property type="entry name" value="DEHYDROGENASE_REDUCTASE SDR FAMILY MEMBER 7B"/>
    <property type="match status" value="1"/>
</dbReference>
<accession>A0A399FXA6</accession>
<dbReference type="GO" id="GO:0016020">
    <property type="term" value="C:membrane"/>
    <property type="evidence" value="ECO:0007669"/>
    <property type="project" value="TreeGrafter"/>
</dbReference>
<evidence type="ECO:0000313" key="5">
    <source>
        <dbReference type="Proteomes" id="UP000266287"/>
    </source>
</evidence>
<dbReference type="PRINTS" id="PR00081">
    <property type="entry name" value="GDHRDH"/>
</dbReference>
<organism evidence="4 5">
    <name type="scientific">candidate division NPL-UPA2 bacterium Unc8</name>
    <dbReference type="NCBI Taxonomy" id="1980939"/>
    <lineage>
        <taxon>Bacteria</taxon>
    </lineage>
</organism>
<evidence type="ECO:0000313" key="4">
    <source>
        <dbReference type="EMBL" id="RII01035.1"/>
    </source>
</evidence>
<reference evidence="4 5" key="1">
    <citation type="submission" date="2018-08" db="EMBL/GenBank/DDBJ databases">
        <title>Draft genome of candidate division NPL-UPA2 bacterium Unc8 that adapted to ultra-basic serpentinizing groundwater.</title>
        <authorList>
            <person name="Ishii S."/>
            <person name="Suzuki S."/>
            <person name="Nealson K.H."/>
        </authorList>
    </citation>
    <scope>NUCLEOTIDE SEQUENCE [LARGE SCALE GENOMIC DNA]</scope>
    <source>
        <strain evidence="4">Unc8</strain>
    </source>
</reference>
<evidence type="ECO:0000256" key="2">
    <source>
        <dbReference type="ARBA" id="ARBA00023002"/>
    </source>
</evidence>
<dbReference type="EMBL" id="NDHY01000001">
    <property type="protein sequence ID" value="RII01035.1"/>
    <property type="molecule type" value="Genomic_DNA"/>
</dbReference>
<sequence length="457" mass="52556">MNRGGRTMNRMKGKVVLITGVGAGVGLMTAREFGKAGSRLILADINEESLKKAADSLKQNGVEVYIYTVDVSNKKQVEAMASDVIKKFGRVDVLINNAGIGHTGEFIATDYHTWERLYNVNFWGPMYHIYTFLPHMVKRGDGHIVNVSTGQAYFRLPTWGVYATPKLALGAFSEILHYELRDFGITVTTVYPFMIRNTEFYKDTKLASWGLKMFMKYLPFYSSTPEAVGKKIYKAVVRKKRIEGVHYINWIGKYIYSNISFVYDTVSRMSYQVLGRPPEQLGGKKKRWSRTRRFVTMLDERRVGFKIDEIMTGEHEFEKGFGSPGKKFMEFHATWGPKRISEFLNPKSNKFCMSEMEGTVTIEGLCTDVPMKGTMELSYFREHKIRYIFDFSVDGVNYHFVGEKVNVHLWRFWALPKTHTICYGKLTLASAGELVSKSITHFRFRTSLAFMRSFRLV</sequence>
<proteinExistence type="inferred from homology"/>
<dbReference type="InterPro" id="IPR002347">
    <property type="entry name" value="SDR_fam"/>
</dbReference>
<gene>
    <name evidence="4" type="ORF">B9J77_00415</name>
</gene>
<dbReference type="PANTHER" id="PTHR44196">
    <property type="entry name" value="DEHYDROGENASE/REDUCTASE SDR FAMILY MEMBER 7B"/>
    <property type="match status" value="1"/>
</dbReference>
<dbReference type="AlphaFoldDB" id="A0A399FXA6"/>
<dbReference type="SUPFAM" id="SSF51735">
    <property type="entry name" value="NAD(P)-binding Rossmann-fold domains"/>
    <property type="match status" value="1"/>
</dbReference>
<evidence type="ECO:0000256" key="1">
    <source>
        <dbReference type="ARBA" id="ARBA00006484"/>
    </source>
</evidence>
<dbReference type="Gene3D" id="3.40.50.720">
    <property type="entry name" value="NAD(P)-binding Rossmann-like Domain"/>
    <property type="match status" value="1"/>
</dbReference>
<dbReference type="Pfam" id="PF00106">
    <property type="entry name" value="adh_short"/>
    <property type="match status" value="1"/>
</dbReference>
<evidence type="ECO:0000256" key="3">
    <source>
        <dbReference type="RuleBase" id="RU000363"/>
    </source>
</evidence>
<dbReference type="GO" id="GO:0016491">
    <property type="term" value="F:oxidoreductase activity"/>
    <property type="evidence" value="ECO:0007669"/>
    <property type="project" value="UniProtKB-KW"/>
</dbReference>
<protein>
    <submittedName>
        <fullName evidence="4">SDR family oxidoreductase</fullName>
    </submittedName>
</protein>
<name>A0A399FXA6_UNCN2</name>
<dbReference type="InterPro" id="IPR036291">
    <property type="entry name" value="NAD(P)-bd_dom_sf"/>
</dbReference>
<keyword evidence="2" id="KW-0560">Oxidoreductase</keyword>
<comment type="similarity">
    <text evidence="1 3">Belongs to the short-chain dehydrogenases/reductases (SDR) family.</text>
</comment>
<dbReference type="CDD" id="cd05233">
    <property type="entry name" value="SDR_c"/>
    <property type="match status" value="1"/>
</dbReference>
<comment type="caution">
    <text evidence="4">The sequence shown here is derived from an EMBL/GenBank/DDBJ whole genome shotgun (WGS) entry which is preliminary data.</text>
</comment>
<dbReference type="Proteomes" id="UP000266287">
    <property type="component" value="Unassembled WGS sequence"/>
</dbReference>
<dbReference type="PRINTS" id="PR00080">
    <property type="entry name" value="SDRFAMILY"/>
</dbReference>